<comment type="caution">
    <text evidence="1">The sequence shown here is derived from an EMBL/GenBank/DDBJ whole genome shotgun (WGS) entry which is preliminary data.</text>
</comment>
<proteinExistence type="predicted"/>
<dbReference type="AlphaFoldDB" id="A0A2H0BT33"/>
<sequence length="214" mass="24377">MSRIVLVHGFATGIHFSVFRPAQGIDAGFSAFHSDIENGGVKAFRWDIKEEASFLQSLNPFYTLGVYDRERAIAQRAETHHALHRFLEQESPEVIICHSLGAFLFFQFLQKETLPDSVRLIVFNQADIFASEVFIPETVAKRIQSGALKIVNTYCPWDPNLLFSWILNGPRAGLTGMRHTLIEERFFPLVKPINLHMAAIRSARFRYLIESLLA</sequence>
<dbReference type="InterPro" id="IPR029058">
    <property type="entry name" value="AB_hydrolase_fold"/>
</dbReference>
<name>A0A2H0BT33_9BACT</name>
<reference evidence="1 2" key="1">
    <citation type="submission" date="2017-09" db="EMBL/GenBank/DDBJ databases">
        <title>Depth-based differentiation of microbial function through sediment-hosted aquifers and enrichment of novel symbionts in the deep terrestrial subsurface.</title>
        <authorList>
            <person name="Probst A.J."/>
            <person name="Ladd B."/>
            <person name="Jarett J.K."/>
            <person name="Geller-Mcgrath D.E."/>
            <person name="Sieber C.M."/>
            <person name="Emerson J.B."/>
            <person name="Anantharaman K."/>
            <person name="Thomas B.C."/>
            <person name="Malmstrom R."/>
            <person name="Stieglmeier M."/>
            <person name="Klingl A."/>
            <person name="Woyke T."/>
            <person name="Ryan C.M."/>
            <person name="Banfield J.F."/>
        </authorList>
    </citation>
    <scope>NUCLEOTIDE SEQUENCE [LARGE SCALE GENOMIC DNA]</scope>
    <source>
        <strain evidence="1">CG22_combo_CG10-13_8_21_14_all_47_17</strain>
    </source>
</reference>
<accession>A0A2H0BT33</accession>
<gene>
    <name evidence="1" type="ORF">COX00_01870</name>
</gene>
<dbReference type="SUPFAM" id="SSF53474">
    <property type="entry name" value="alpha/beta-Hydrolases"/>
    <property type="match status" value="1"/>
</dbReference>
<organism evidence="1 2">
    <name type="scientific">Candidatus Uhrbacteria bacterium CG22_combo_CG10-13_8_21_14_all_47_17</name>
    <dbReference type="NCBI Taxonomy" id="1975041"/>
    <lineage>
        <taxon>Bacteria</taxon>
        <taxon>Candidatus Uhriibacteriota</taxon>
    </lineage>
</organism>
<evidence type="ECO:0000313" key="2">
    <source>
        <dbReference type="Proteomes" id="UP000231581"/>
    </source>
</evidence>
<protein>
    <recommendedName>
        <fullName evidence="3">AB hydrolase-1 domain-containing protein</fullName>
    </recommendedName>
</protein>
<evidence type="ECO:0000313" key="1">
    <source>
        <dbReference type="EMBL" id="PIP60689.1"/>
    </source>
</evidence>
<evidence type="ECO:0008006" key="3">
    <source>
        <dbReference type="Google" id="ProtNLM"/>
    </source>
</evidence>
<dbReference type="Proteomes" id="UP000231581">
    <property type="component" value="Unassembled WGS sequence"/>
</dbReference>
<dbReference type="EMBL" id="PCSZ01000039">
    <property type="protein sequence ID" value="PIP60689.1"/>
    <property type="molecule type" value="Genomic_DNA"/>
</dbReference>